<protein>
    <recommendedName>
        <fullName evidence="3">4-oxalocrotonate tautomerase</fullName>
    </recommendedName>
</protein>
<comment type="caution">
    <text evidence="1">The sequence shown here is derived from an EMBL/GenBank/DDBJ whole genome shotgun (WGS) entry which is preliminary data.</text>
</comment>
<dbReference type="RefSeq" id="WP_302723065.1">
    <property type="nucleotide sequence ID" value="NZ_JAULRU010000577.1"/>
</dbReference>
<organism evidence="1 2">
    <name type="scientific">Gilvimarinus gilvus</name>
    <dbReference type="NCBI Taxonomy" id="3058038"/>
    <lineage>
        <taxon>Bacteria</taxon>
        <taxon>Pseudomonadati</taxon>
        <taxon>Pseudomonadota</taxon>
        <taxon>Gammaproteobacteria</taxon>
        <taxon>Cellvibrionales</taxon>
        <taxon>Cellvibrionaceae</taxon>
        <taxon>Gilvimarinus</taxon>
    </lineage>
</organism>
<dbReference type="Proteomes" id="UP001273505">
    <property type="component" value="Unassembled WGS sequence"/>
</dbReference>
<name>A0ABU4S376_9GAMM</name>
<gene>
    <name evidence="1" type="ORF">SCD92_19000</name>
</gene>
<evidence type="ECO:0000313" key="2">
    <source>
        <dbReference type="Proteomes" id="UP001273505"/>
    </source>
</evidence>
<evidence type="ECO:0008006" key="3">
    <source>
        <dbReference type="Google" id="ProtNLM"/>
    </source>
</evidence>
<evidence type="ECO:0000313" key="1">
    <source>
        <dbReference type="EMBL" id="MDX6851465.1"/>
    </source>
</evidence>
<dbReference type="InterPro" id="IPR014347">
    <property type="entry name" value="Tautomerase/MIF_sf"/>
</dbReference>
<reference evidence="1 2" key="1">
    <citation type="submission" date="2023-11" db="EMBL/GenBank/DDBJ databases">
        <title>Gilvimarinus fulvus sp. nov., isolated from the surface of Kelp.</title>
        <authorList>
            <person name="Sun Y.Y."/>
            <person name="Gong Y."/>
            <person name="Du Z.J."/>
        </authorList>
    </citation>
    <scope>NUCLEOTIDE SEQUENCE [LARGE SCALE GENOMIC DNA]</scope>
    <source>
        <strain evidence="1 2">SDUM040013</strain>
    </source>
</reference>
<dbReference type="EMBL" id="JAXAFO010000062">
    <property type="protein sequence ID" value="MDX6851465.1"/>
    <property type="molecule type" value="Genomic_DNA"/>
</dbReference>
<accession>A0ABU4S376</accession>
<keyword evidence="2" id="KW-1185">Reference proteome</keyword>
<sequence>MPVQIIMTEGLASKVEAQKAHAEISQVFLDLHQISNNSFMLPNIIGEVVFVEEGLTFSGKATSSIAIVELRVPSFTFGTQQQKDEFVQKATDIILRATSGKLSKEHVWVNAVYAVDGLWGIAGKAYSNEELGQAIQTAAAI</sequence>
<dbReference type="Gene3D" id="3.30.429.10">
    <property type="entry name" value="Macrophage Migration Inhibitory Factor"/>
    <property type="match status" value="1"/>
</dbReference>
<proteinExistence type="predicted"/>